<proteinExistence type="predicted"/>
<gene>
    <name evidence="2" type="ORF">MAR_011655</name>
</gene>
<keyword evidence="3" id="KW-1185">Reference proteome</keyword>
<feature type="region of interest" description="Disordered" evidence="1">
    <location>
        <begin position="1"/>
        <end position="20"/>
    </location>
</feature>
<name>A0ABY7FYP8_MYAAR</name>
<evidence type="ECO:0000313" key="2">
    <source>
        <dbReference type="EMBL" id="WAR25951.1"/>
    </source>
</evidence>
<protein>
    <submittedName>
        <fullName evidence="2">Uncharacterized protein</fullName>
    </submittedName>
</protein>
<organism evidence="2 3">
    <name type="scientific">Mya arenaria</name>
    <name type="common">Soft-shell clam</name>
    <dbReference type="NCBI Taxonomy" id="6604"/>
    <lineage>
        <taxon>Eukaryota</taxon>
        <taxon>Metazoa</taxon>
        <taxon>Spiralia</taxon>
        <taxon>Lophotrochozoa</taxon>
        <taxon>Mollusca</taxon>
        <taxon>Bivalvia</taxon>
        <taxon>Autobranchia</taxon>
        <taxon>Heteroconchia</taxon>
        <taxon>Euheterodonta</taxon>
        <taxon>Imparidentia</taxon>
        <taxon>Neoheterodontei</taxon>
        <taxon>Myida</taxon>
        <taxon>Myoidea</taxon>
        <taxon>Myidae</taxon>
        <taxon>Mya</taxon>
    </lineage>
</organism>
<reference evidence="2" key="1">
    <citation type="submission" date="2022-11" db="EMBL/GenBank/DDBJ databases">
        <title>Centuries of genome instability and evolution in soft-shell clam transmissible cancer (bioRxiv).</title>
        <authorList>
            <person name="Hart S.F.M."/>
            <person name="Yonemitsu M.A."/>
            <person name="Giersch R.M."/>
            <person name="Beal B.F."/>
            <person name="Arriagada G."/>
            <person name="Davis B.W."/>
            <person name="Ostrander E.A."/>
            <person name="Goff S.P."/>
            <person name="Metzger M.J."/>
        </authorList>
    </citation>
    <scope>NUCLEOTIDE SEQUENCE</scope>
    <source>
        <strain evidence="2">MELC-2E11</strain>
        <tissue evidence="2">Siphon/mantle</tissue>
    </source>
</reference>
<dbReference type="Proteomes" id="UP001164746">
    <property type="component" value="Chromosome 14"/>
</dbReference>
<accession>A0ABY7FYP8</accession>
<dbReference type="EMBL" id="CP111025">
    <property type="protein sequence ID" value="WAR25951.1"/>
    <property type="molecule type" value="Genomic_DNA"/>
</dbReference>
<evidence type="ECO:0000313" key="3">
    <source>
        <dbReference type="Proteomes" id="UP001164746"/>
    </source>
</evidence>
<evidence type="ECO:0000256" key="1">
    <source>
        <dbReference type="SAM" id="MobiDB-lite"/>
    </source>
</evidence>
<sequence>MVPSVYHVPEEMRGPARETGNAMVRVPERVQESASVTQAIKVTSAMNVRTITLRRARTTLTHRVRPAIPRVKLLAGRQDPRAVTNAKMAGKCLKRTGVKT</sequence>